<proteinExistence type="predicted"/>
<evidence type="ECO:0000313" key="3">
    <source>
        <dbReference type="Proteomes" id="UP001562425"/>
    </source>
</evidence>
<dbReference type="EMBL" id="JBEHCU010002006">
    <property type="protein sequence ID" value="KAL1403138.1"/>
    <property type="molecule type" value="Genomic_DNA"/>
</dbReference>
<evidence type="ECO:0000256" key="1">
    <source>
        <dbReference type="SAM" id="MobiDB-lite"/>
    </source>
</evidence>
<dbReference type="AlphaFoldDB" id="A0ABD1DUG8"/>
<comment type="caution">
    <text evidence="2">The sequence shown here is derived from an EMBL/GenBank/DDBJ whole genome shotgun (WGS) entry which is preliminary data.</text>
</comment>
<accession>A0ABD1DUG8</accession>
<reference evidence="2 3" key="1">
    <citation type="submission" date="2024-05" db="EMBL/GenBank/DDBJ databases">
        <title>Culex pipiens pipiens assembly and annotation.</title>
        <authorList>
            <person name="Alout H."/>
            <person name="Durand T."/>
        </authorList>
    </citation>
    <scope>NUCLEOTIDE SEQUENCE [LARGE SCALE GENOMIC DNA]</scope>
    <source>
        <strain evidence="2">HA-2024</strain>
        <tissue evidence="2">Whole body</tissue>
    </source>
</reference>
<name>A0ABD1DUG8_CULPP</name>
<dbReference type="Proteomes" id="UP001562425">
    <property type="component" value="Unassembled WGS sequence"/>
</dbReference>
<feature type="compositionally biased region" description="Basic residues" evidence="1">
    <location>
        <begin position="1"/>
        <end position="13"/>
    </location>
</feature>
<protein>
    <submittedName>
        <fullName evidence="2">Uncharacterized protein</fullName>
    </submittedName>
</protein>
<gene>
    <name evidence="2" type="ORF">pipiens_005789</name>
</gene>
<sequence>MVRRRSSSSRRHSSPHDPKETSATTPHQSRHRPRLTATRWAIARVNEFDDGAKTYEILPDAAKLLPVVEGRKPLDVLRRMQKLQMTEPVPELTATEIIFATLPGGHTISYKSDEAKSR</sequence>
<feature type="region of interest" description="Disordered" evidence="1">
    <location>
        <begin position="1"/>
        <end position="36"/>
    </location>
</feature>
<evidence type="ECO:0000313" key="2">
    <source>
        <dbReference type="EMBL" id="KAL1403138.1"/>
    </source>
</evidence>
<keyword evidence="3" id="KW-1185">Reference proteome</keyword>
<organism evidence="2 3">
    <name type="scientific">Culex pipiens pipiens</name>
    <name type="common">Northern house mosquito</name>
    <dbReference type="NCBI Taxonomy" id="38569"/>
    <lineage>
        <taxon>Eukaryota</taxon>
        <taxon>Metazoa</taxon>
        <taxon>Ecdysozoa</taxon>
        <taxon>Arthropoda</taxon>
        <taxon>Hexapoda</taxon>
        <taxon>Insecta</taxon>
        <taxon>Pterygota</taxon>
        <taxon>Neoptera</taxon>
        <taxon>Endopterygota</taxon>
        <taxon>Diptera</taxon>
        <taxon>Nematocera</taxon>
        <taxon>Culicoidea</taxon>
        <taxon>Culicidae</taxon>
        <taxon>Culicinae</taxon>
        <taxon>Culicini</taxon>
        <taxon>Culex</taxon>
        <taxon>Culex</taxon>
    </lineage>
</organism>